<evidence type="ECO:0000313" key="9">
    <source>
        <dbReference type="EMBL" id="MEW9570806.1"/>
    </source>
</evidence>
<evidence type="ECO:0000256" key="5">
    <source>
        <dbReference type="ARBA" id="ARBA00022741"/>
    </source>
</evidence>
<keyword evidence="7 8" id="KW-0460">Magnesium</keyword>
<evidence type="ECO:0000256" key="8">
    <source>
        <dbReference type="HAMAP-Rule" id="MF_00692"/>
    </source>
</evidence>
<accession>A0ABV3QBA6</accession>
<evidence type="ECO:0000313" key="10">
    <source>
        <dbReference type="Proteomes" id="UP001556220"/>
    </source>
</evidence>
<sequence>MLPLHFDNTFIRELPGDPSDAPGPREVTGACYSRVMPTPVAAPRLLARSTEMAAALGFDADEPASDGFAQVFGGNALLPGMQPWAANYGGHQFGVWAGQLGDGRAISLGEAVTPSGERWELQLKGAGPTPYSRGADGRAVLRSSIREFLCSEAMHHLGIPTTRALCLVGTGEEVVRDMLYDGHPRAEPGAIVCRAAPSFVRFGSFELSAARGDTALLRQWADFTIRRDFPHLAGQGESLYGDWFGEICTRTAQMIAGWMRVGFVHGVMNTDNMSILGLTLDYGPYGWIDDYDPDWTPNTTDALRRRYRYGQQPDVAWWNLSRLAAALAPLFGDIAPLQAGLDRYAAAYAEADRANTAAKLGLAVCRDGDMALMQSLQALLHEAEVDMTLWFRGLIDFDPRRPALQPLHEAFYDEAKRHANEPSCMDWLARYAARLADDPLPTMERRARMRAANPRYVLRNYLAQQAIARAEQGDCSGIHELLDVLRHPCDEQTGREAFAHKRPDWARHQPGCSMLSCSS</sequence>
<comment type="catalytic activity">
    <reaction evidence="8">
        <text>L-tyrosyl-[protein] + ATP = O-(5'-adenylyl)-L-tyrosyl-[protein] + diphosphate</text>
        <dbReference type="Rhea" id="RHEA:54288"/>
        <dbReference type="Rhea" id="RHEA-COMP:10136"/>
        <dbReference type="Rhea" id="RHEA-COMP:13846"/>
        <dbReference type="ChEBI" id="CHEBI:30616"/>
        <dbReference type="ChEBI" id="CHEBI:33019"/>
        <dbReference type="ChEBI" id="CHEBI:46858"/>
        <dbReference type="ChEBI" id="CHEBI:83624"/>
        <dbReference type="EC" id="2.7.7.108"/>
    </reaction>
</comment>
<evidence type="ECO:0000256" key="2">
    <source>
        <dbReference type="ARBA" id="ARBA00022679"/>
    </source>
</evidence>
<dbReference type="NCBIfam" id="NF000658">
    <property type="entry name" value="PRK00029.1"/>
    <property type="match status" value="1"/>
</dbReference>
<comment type="catalytic activity">
    <reaction evidence="8">
        <text>L-histidyl-[protein] + UTP = N(tele)-(5'-uridylyl)-L-histidyl-[protein] + diphosphate</text>
        <dbReference type="Rhea" id="RHEA:83891"/>
        <dbReference type="Rhea" id="RHEA-COMP:9745"/>
        <dbReference type="Rhea" id="RHEA-COMP:20239"/>
        <dbReference type="ChEBI" id="CHEBI:29979"/>
        <dbReference type="ChEBI" id="CHEBI:33019"/>
        <dbReference type="ChEBI" id="CHEBI:46398"/>
        <dbReference type="ChEBI" id="CHEBI:233474"/>
    </reaction>
</comment>
<comment type="similarity">
    <text evidence="1 8">Belongs to the SELO family.</text>
</comment>
<feature type="active site" description="Proton acceptor" evidence="8">
    <location>
        <position position="271"/>
    </location>
</feature>
<evidence type="ECO:0000256" key="6">
    <source>
        <dbReference type="ARBA" id="ARBA00022840"/>
    </source>
</evidence>
<dbReference type="Proteomes" id="UP001556220">
    <property type="component" value="Unassembled WGS sequence"/>
</dbReference>
<feature type="binding site" evidence="8">
    <location>
        <position position="201"/>
    </location>
    <ligand>
        <name>ATP</name>
        <dbReference type="ChEBI" id="CHEBI:30616"/>
    </ligand>
</feature>
<feature type="binding site" evidence="8">
    <location>
        <position position="137"/>
    </location>
    <ligand>
        <name>ATP</name>
        <dbReference type="ChEBI" id="CHEBI:30616"/>
    </ligand>
</feature>
<evidence type="ECO:0000256" key="3">
    <source>
        <dbReference type="ARBA" id="ARBA00022695"/>
    </source>
</evidence>
<comment type="catalytic activity">
    <reaction evidence="8">
        <text>L-tyrosyl-[protein] + UTP = O-(5'-uridylyl)-L-tyrosyl-[protein] + diphosphate</text>
        <dbReference type="Rhea" id="RHEA:83887"/>
        <dbReference type="Rhea" id="RHEA-COMP:10136"/>
        <dbReference type="Rhea" id="RHEA-COMP:20238"/>
        <dbReference type="ChEBI" id="CHEBI:33019"/>
        <dbReference type="ChEBI" id="CHEBI:46398"/>
        <dbReference type="ChEBI" id="CHEBI:46858"/>
        <dbReference type="ChEBI" id="CHEBI:90602"/>
    </reaction>
</comment>
<keyword evidence="6 8" id="KW-0067">ATP-binding</keyword>
<name>A0ABV3QBA6_9GAMM</name>
<dbReference type="Pfam" id="PF02696">
    <property type="entry name" value="SelO"/>
    <property type="match status" value="1"/>
</dbReference>
<dbReference type="EC" id="2.7.7.-" evidence="8"/>
<feature type="binding site" evidence="8">
    <location>
        <position position="281"/>
    </location>
    <ligand>
        <name>ATP</name>
        <dbReference type="ChEBI" id="CHEBI:30616"/>
    </ligand>
</feature>
<evidence type="ECO:0000256" key="7">
    <source>
        <dbReference type="ARBA" id="ARBA00022842"/>
    </source>
</evidence>
<keyword evidence="8" id="KW-0464">Manganese</keyword>
<dbReference type="InterPro" id="IPR003846">
    <property type="entry name" value="SelO"/>
</dbReference>
<dbReference type="EMBL" id="JBFOHK010000001">
    <property type="protein sequence ID" value="MEW9570806.1"/>
    <property type="molecule type" value="Genomic_DNA"/>
</dbReference>
<keyword evidence="2 8" id="KW-0808">Transferase</keyword>
<gene>
    <name evidence="8" type="primary">ydiU</name>
    <name evidence="8" type="synonym">selO</name>
    <name evidence="9" type="ORF">ABQJ54_03520</name>
</gene>
<dbReference type="HAMAP" id="MF_00692">
    <property type="entry name" value="SelO"/>
    <property type="match status" value="1"/>
</dbReference>
<feature type="binding site" evidence="8">
    <location>
        <position position="281"/>
    </location>
    <ligand>
        <name>Mg(2+)</name>
        <dbReference type="ChEBI" id="CHEBI:18420"/>
    </ligand>
</feature>
<feature type="binding site" evidence="8">
    <location>
        <position position="101"/>
    </location>
    <ligand>
        <name>ATP</name>
        <dbReference type="ChEBI" id="CHEBI:30616"/>
    </ligand>
</feature>
<keyword evidence="10" id="KW-1185">Reference proteome</keyword>
<keyword evidence="4 8" id="KW-0479">Metal-binding</keyword>
<feature type="binding site" evidence="8">
    <location>
        <position position="104"/>
    </location>
    <ligand>
        <name>ATP</name>
        <dbReference type="ChEBI" id="CHEBI:30616"/>
    </ligand>
</feature>
<evidence type="ECO:0000256" key="4">
    <source>
        <dbReference type="ARBA" id="ARBA00022723"/>
    </source>
</evidence>
<comment type="catalytic activity">
    <reaction evidence="8">
        <text>L-seryl-[protein] + UTP = O-(5'-uridylyl)-L-seryl-[protein] + diphosphate</text>
        <dbReference type="Rhea" id="RHEA:64604"/>
        <dbReference type="Rhea" id="RHEA-COMP:9863"/>
        <dbReference type="Rhea" id="RHEA-COMP:16635"/>
        <dbReference type="ChEBI" id="CHEBI:29999"/>
        <dbReference type="ChEBI" id="CHEBI:33019"/>
        <dbReference type="ChEBI" id="CHEBI:46398"/>
        <dbReference type="ChEBI" id="CHEBI:156051"/>
    </reaction>
</comment>
<feature type="binding site" evidence="8">
    <location>
        <position position="136"/>
    </location>
    <ligand>
        <name>ATP</name>
        <dbReference type="ChEBI" id="CHEBI:30616"/>
    </ligand>
</feature>
<feature type="binding site" evidence="8">
    <location>
        <position position="272"/>
    </location>
    <ligand>
        <name>Mg(2+)</name>
        <dbReference type="ChEBI" id="CHEBI:18420"/>
    </ligand>
</feature>
<feature type="binding site" evidence="8">
    <location>
        <position position="124"/>
    </location>
    <ligand>
        <name>ATP</name>
        <dbReference type="ChEBI" id="CHEBI:30616"/>
    </ligand>
</feature>
<comment type="catalytic activity">
    <reaction evidence="8">
        <text>L-seryl-[protein] + ATP = 3-O-(5'-adenylyl)-L-seryl-[protein] + diphosphate</text>
        <dbReference type="Rhea" id="RHEA:58120"/>
        <dbReference type="Rhea" id="RHEA-COMP:9863"/>
        <dbReference type="Rhea" id="RHEA-COMP:15073"/>
        <dbReference type="ChEBI" id="CHEBI:29999"/>
        <dbReference type="ChEBI" id="CHEBI:30616"/>
        <dbReference type="ChEBI" id="CHEBI:33019"/>
        <dbReference type="ChEBI" id="CHEBI:142516"/>
        <dbReference type="EC" id="2.7.7.108"/>
    </reaction>
</comment>
<dbReference type="EC" id="2.7.7.108" evidence="8"/>
<comment type="cofactor">
    <cofactor evidence="8">
        <name>Mg(2+)</name>
        <dbReference type="ChEBI" id="CHEBI:18420"/>
    </cofactor>
    <cofactor evidence="8">
        <name>Mn(2+)</name>
        <dbReference type="ChEBI" id="CHEBI:29035"/>
    </cofactor>
</comment>
<dbReference type="PANTHER" id="PTHR32057:SF14">
    <property type="entry name" value="PROTEIN ADENYLYLTRANSFERASE SELO, MITOCHONDRIAL"/>
    <property type="match status" value="1"/>
</dbReference>
<comment type="function">
    <text evidence="8">Nucleotidyltransferase involved in the post-translational modification of proteins. It can catalyze the addition of adenosine monophosphate (AMP) or uridine monophosphate (UMP) to a protein, resulting in modifications known as AMPylation and UMPylation.</text>
</comment>
<dbReference type="RefSeq" id="WP_367852879.1">
    <property type="nucleotide sequence ID" value="NZ_JBFOHK010000001.1"/>
</dbReference>
<evidence type="ECO:0000256" key="1">
    <source>
        <dbReference type="ARBA" id="ARBA00009747"/>
    </source>
</evidence>
<reference evidence="9 10" key="1">
    <citation type="submission" date="2024-06" db="EMBL/GenBank/DDBJ databases">
        <authorList>
            <person name="Woo H."/>
        </authorList>
    </citation>
    <scope>NUCLEOTIDE SEQUENCE [LARGE SCALE GENOMIC DNA]</scope>
    <source>
        <strain evidence="9 10">Si-c</strain>
    </source>
</reference>
<keyword evidence="3 8" id="KW-0548">Nucleotidyltransferase</keyword>
<comment type="catalytic activity">
    <reaction evidence="8">
        <text>L-threonyl-[protein] + ATP = 3-O-(5'-adenylyl)-L-threonyl-[protein] + diphosphate</text>
        <dbReference type="Rhea" id="RHEA:54292"/>
        <dbReference type="Rhea" id="RHEA-COMP:11060"/>
        <dbReference type="Rhea" id="RHEA-COMP:13847"/>
        <dbReference type="ChEBI" id="CHEBI:30013"/>
        <dbReference type="ChEBI" id="CHEBI:30616"/>
        <dbReference type="ChEBI" id="CHEBI:33019"/>
        <dbReference type="ChEBI" id="CHEBI:138113"/>
        <dbReference type="EC" id="2.7.7.108"/>
    </reaction>
</comment>
<feature type="binding site" evidence="8">
    <location>
        <position position="194"/>
    </location>
    <ligand>
        <name>ATP</name>
        <dbReference type="ChEBI" id="CHEBI:30616"/>
    </ligand>
</feature>
<protein>
    <recommendedName>
        <fullName evidence="8">Protein nucleotidyltransferase YdiU</fullName>
        <ecNumber evidence="8">2.7.7.-</ecNumber>
    </recommendedName>
    <alternativeName>
        <fullName evidence="8">Protein adenylyltransferase YdiU</fullName>
        <ecNumber evidence="8">2.7.7.108</ecNumber>
    </alternativeName>
    <alternativeName>
        <fullName evidence="8">Protein uridylyltransferase YdiU</fullName>
        <ecNumber evidence="8">2.7.7.-</ecNumber>
    </alternativeName>
</protein>
<proteinExistence type="inferred from homology"/>
<feature type="binding site" evidence="8">
    <location>
        <position position="103"/>
    </location>
    <ligand>
        <name>ATP</name>
        <dbReference type="ChEBI" id="CHEBI:30616"/>
    </ligand>
</feature>
<dbReference type="PANTHER" id="PTHR32057">
    <property type="entry name" value="PROTEIN ADENYLYLTRANSFERASE SELO, MITOCHONDRIAL"/>
    <property type="match status" value="1"/>
</dbReference>
<organism evidence="9 10">
    <name type="scientific">Rhodanobacter lycopersici</name>
    <dbReference type="NCBI Taxonomy" id="3162487"/>
    <lineage>
        <taxon>Bacteria</taxon>
        <taxon>Pseudomonadati</taxon>
        <taxon>Pseudomonadota</taxon>
        <taxon>Gammaproteobacteria</taxon>
        <taxon>Lysobacterales</taxon>
        <taxon>Rhodanobacteraceae</taxon>
        <taxon>Rhodanobacter</taxon>
    </lineage>
</organism>
<keyword evidence="5 8" id="KW-0547">Nucleotide-binding</keyword>
<comment type="caution">
    <text evidence="9">The sequence shown here is derived from an EMBL/GenBank/DDBJ whole genome shotgun (WGS) entry which is preliminary data.</text>
</comment>